<reference evidence="3" key="1">
    <citation type="journal article" date="2019" name="Int. J. Syst. Evol. Microbiol.">
        <title>The Global Catalogue of Microorganisms (GCM) 10K type strain sequencing project: providing services to taxonomists for standard genome sequencing and annotation.</title>
        <authorList>
            <consortium name="The Broad Institute Genomics Platform"/>
            <consortium name="The Broad Institute Genome Sequencing Center for Infectious Disease"/>
            <person name="Wu L."/>
            <person name="Ma J."/>
        </authorList>
    </citation>
    <scope>NUCLEOTIDE SEQUENCE [LARGE SCALE GENOMIC DNA]</scope>
    <source>
        <strain evidence="3">IBRC-M 10490</strain>
    </source>
</reference>
<dbReference type="Proteomes" id="UP001595844">
    <property type="component" value="Unassembled WGS sequence"/>
</dbReference>
<dbReference type="EMBL" id="JBHSDL010000030">
    <property type="protein sequence ID" value="MFC4377436.1"/>
    <property type="molecule type" value="Genomic_DNA"/>
</dbReference>
<evidence type="ECO:0000313" key="3">
    <source>
        <dbReference type="Proteomes" id="UP001595844"/>
    </source>
</evidence>
<gene>
    <name evidence="2" type="ORF">ACFO5K_25480</name>
</gene>
<accession>A0ABV8VMZ7</accession>
<evidence type="ECO:0000256" key="1">
    <source>
        <dbReference type="SAM" id="MobiDB-lite"/>
    </source>
</evidence>
<evidence type="ECO:0008006" key="4">
    <source>
        <dbReference type="Google" id="ProtNLM"/>
    </source>
</evidence>
<organism evidence="2 3">
    <name type="scientific">Nocardia halotolerans</name>
    <dbReference type="NCBI Taxonomy" id="1755878"/>
    <lineage>
        <taxon>Bacteria</taxon>
        <taxon>Bacillati</taxon>
        <taxon>Actinomycetota</taxon>
        <taxon>Actinomycetes</taxon>
        <taxon>Mycobacteriales</taxon>
        <taxon>Nocardiaceae</taxon>
        <taxon>Nocardia</taxon>
    </lineage>
</organism>
<sequence>MGKFEYDADDFRTAAGKSRNVGNQLTNIINTLNVSLNGRGNVWGNDKLGQSFHDGPGGNDGYNSSWTNTSNNVKTMATSMKDFADGQTESADYIDRMEDGNRNGLT</sequence>
<dbReference type="RefSeq" id="WP_378568075.1">
    <property type="nucleotide sequence ID" value="NZ_JBHSDL010000030.1"/>
</dbReference>
<protein>
    <recommendedName>
        <fullName evidence="4">WXG100 family type VII secretion target</fullName>
    </recommendedName>
</protein>
<keyword evidence="3" id="KW-1185">Reference proteome</keyword>
<evidence type="ECO:0000313" key="2">
    <source>
        <dbReference type="EMBL" id="MFC4377436.1"/>
    </source>
</evidence>
<name>A0ABV8VMZ7_9NOCA</name>
<proteinExistence type="predicted"/>
<comment type="caution">
    <text evidence="2">The sequence shown here is derived from an EMBL/GenBank/DDBJ whole genome shotgun (WGS) entry which is preliminary data.</text>
</comment>
<feature type="region of interest" description="Disordered" evidence="1">
    <location>
        <begin position="47"/>
        <end position="66"/>
    </location>
</feature>
<dbReference type="Gene3D" id="1.10.287.1060">
    <property type="entry name" value="ESAT-6-like"/>
    <property type="match status" value="1"/>
</dbReference>